<dbReference type="EMBL" id="WHWB01034671">
    <property type="protein sequence ID" value="KAJ7406254.1"/>
    <property type="molecule type" value="Genomic_DNA"/>
</dbReference>
<evidence type="ECO:0000313" key="2">
    <source>
        <dbReference type="Proteomes" id="UP001145742"/>
    </source>
</evidence>
<reference evidence="1" key="1">
    <citation type="submission" date="2019-10" db="EMBL/GenBank/DDBJ databases">
        <authorList>
            <person name="Soares A.E.R."/>
            <person name="Aleixo A."/>
            <person name="Schneider P."/>
            <person name="Miyaki C.Y."/>
            <person name="Schneider M.P."/>
            <person name="Mello C."/>
            <person name="Vasconcelos A.T.R."/>
        </authorList>
    </citation>
    <scope>NUCLEOTIDE SEQUENCE</scope>
    <source>
        <tissue evidence="1">Muscle</tissue>
    </source>
</reference>
<gene>
    <name evidence="1" type="ORF">WISP_134954</name>
</gene>
<proteinExistence type="predicted"/>
<evidence type="ECO:0000313" key="1">
    <source>
        <dbReference type="EMBL" id="KAJ7406254.1"/>
    </source>
</evidence>
<sequence length="228" mass="25582">MGAKLFSNINKKGATSRCVPAVGQGFGEVVPELTSTKLINTFLPEYTAFQSPFKEQQQQQQWGCHAQRRATKLVKGLKGMSCEEQLRNLAMASLEKGMLTHDLISFYNFPSRHHCTEVLAGVFLPCTVKPEMEGQRGIHFSDEPHDECTLVTFWRIGSLLQECTRTSRLHQDIEAVLWVNSPSREHTAQVYLITMVSLLLINTLVQTASSQTAEQGCQWPAKRDKNSA</sequence>
<comment type="caution">
    <text evidence="1">The sequence shown here is derived from an EMBL/GenBank/DDBJ whole genome shotgun (WGS) entry which is preliminary data.</text>
</comment>
<protein>
    <submittedName>
        <fullName evidence="1">Uncharacterized protein</fullName>
    </submittedName>
</protein>
<organism evidence="1 2">
    <name type="scientific">Willisornis vidua</name>
    <name type="common">Xingu scale-backed antbird</name>
    <dbReference type="NCBI Taxonomy" id="1566151"/>
    <lineage>
        <taxon>Eukaryota</taxon>
        <taxon>Metazoa</taxon>
        <taxon>Chordata</taxon>
        <taxon>Craniata</taxon>
        <taxon>Vertebrata</taxon>
        <taxon>Euteleostomi</taxon>
        <taxon>Archelosauria</taxon>
        <taxon>Archosauria</taxon>
        <taxon>Dinosauria</taxon>
        <taxon>Saurischia</taxon>
        <taxon>Theropoda</taxon>
        <taxon>Coelurosauria</taxon>
        <taxon>Aves</taxon>
        <taxon>Neognathae</taxon>
        <taxon>Neoaves</taxon>
        <taxon>Telluraves</taxon>
        <taxon>Australaves</taxon>
        <taxon>Passeriformes</taxon>
        <taxon>Thamnophilidae</taxon>
        <taxon>Willisornis</taxon>
    </lineage>
</organism>
<accession>A0ABQ9CNL0</accession>
<keyword evidence="2" id="KW-1185">Reference proteome</keyword>
<name>A0ABQ9CNL0_9PASS</name>
<dbReference type="Proteomes" id="UP001145742">
    <property type="component" value="Unassembled WGS sequence"/>
</dbReference>